<protein>
    <recommendedName>
        <fullName evidence="1">Serine/threonine protein phosphatase 2A regulatory subunit</fullName>
    </recommendedName>
</protein>
<dbReference type="AlphaFoldDB" id="A0A7S2TY08"/>
<dbReference type="InterPro" id="IPR016024">
    <property type="entry name" value="ARM-type_fold"/>
</dbReference>
<evidence type="ECO:0000256" key="1">
    <source>
        <dbReference type="PIRNR" id="PIRNR028043"/>
    </source>
</evidence>
<dbReference type="GO" id="GO:0019888">
    <property type="term" value="F:protein phosphatase regulator activity"/>
    <property type="evidence" value="ECO:0007669"/>
    <property type="project" value="UniProtKB-UniRule"/>
</dbReference>
<dbReference type="PIRSF" id="PIRSF028043">
    <property type="entry name" value="PP2A_B56"/>
    <property type="match status" value="1"/>
</dbReference>
<gene>
    <name evidence="3" type="ORF">LSP00402_LOCUS15704</name>
</gene>
<sequence>MRMINKFLKMSGKGKKGNKASGKETKTRKTDSKAVATPKKSSSSKESKSPASTSGLPTKKDLLKPSPSFQETPQNGRVRLFIEKLRLCSVLFDWGPGDQTQADSKAIETKRQLLLELVDFVGKSKAVFSEQVIIEVMKMVKINLFRTLPPKVHQTMIDPEEEEAVYEPAWPHLQIVYEFFLRFIVSGDLDVRLMRKHINAQFVNGLLELLDSEDRRERDYLKTILHRIYAKFMMLRAWIRKSISLTFYNFIYATEHHNGVAELLEILGSIISGFALPLKTEHKQFLKTVLIPMHKVKPLQVFHQQLSYCVTQFVDKDHTLAPTVINGLLKVWPAVNSSKELLFLNELEELLELTQPEEFEMVLEPLFRQISRSIGSPHFQIAERALFVWHNEYISSLIADYRKDVLPIIFPALHVNSQSHWNPTVSTLTLNVLKIFMDLDSELVEQCSKAHEEKMEAQTQAKQRRETVWKELMSS</sequence>
<dbReference type="Pfam" id="PF01603">
    <property type="entry name" value="B56"/>
    <property type="match status" value="1"/>
</dbReference>
<reference evidence="3" key="1">
    <citation type="submission" date="2021-01" db="EMBL/GenBank/DDBJ databases">
        <authorList>
            <person name="Corre E."/>
            <person name="Pelletier E."/>
            <person name="Niang G."/>
            <person name="Scheremetjew M."/>
            <person name="Finn R."/>
            <person name="Kale V."/>
            <person name="Holt S."/>
            <person name="Cochrane G."/>
            <person name="Meng A."/>
            <person name="Brown T."/>
            <person name="Cohen L."/>
        </authorList>
    </citation>
    <scope>NUCLEOTIDE SEQUENCE</scope>
    <source>
        <strain evidence="3">CCMP622</strain>
    </source>
</reference>
<evidence type="ECO:0000256" key="2">
    <source>
        <dbReference type="SAM" id="MobiDB-lite"/>
    </source>
</evidence>
<dbReference type="GO" id="GO:0007165">
    <property type="term" value="P:signal transduction"/>
    <property type="evidence" value="ECO:0007669"/>
    <property type="project" value="InterPro"/>
</dbReference>
<dbReference type="InterPro" id="IPR011989">
    <property type="entry name" value="ARM-like"/>
</dbReference>
<dbReference type="PANTHER" id="PTHR10257">
    <property type="entry name" value="SERINE/THREONINE PROTEIN PHOSPHATASE 2A PP2A REGULATORY SUBUNIT B"/>
    <property type="match status" value="1"/>
</dbReference>
<dbReference type="SUPFAM" id="SSF48371">
    <property type="entry name" value="ARM repeat"/>
    <property type="match status" value="1"/>
</dbReference>
<dbReference type="GO" id="GO:0000159">
    <property type="term" value="C:protein phosphatase type 2A complex"/>
    <property type="evidence" value="ECO:0007669"/>
    <property type="project" value="UniProtKB-UniRule"/>
</dbReference>
<dbReference type="PANTHER" id="PTHR10257:SF3">
    <property type="entry name" value="SERINE_THREONINE-PROTEIN PHOSPHATASE 2A 56 KDA REGULATORY SUBUNIT GAMMA ISOFORM"/>
    <property type="match status" value="1"/>
</dbReference>
<dbReference type="FunFam" id="1.25.10.10:FF:000331">
    <property type="entry name" value="Phosphoprotein phosphatase, putative"/>
    <property type="match status" value="1"/>
</dbReference>
<dbReference type="EMBL" id="HBHP01025314">
    <property type="protein sequence ID" value="CAD9771714.1"/>
    <property type="molecule type" value="Transcribed_RNA"/>
</dbReference>
<organism evidence="3">
    <name type="scientific">Lotharella oceanica</name>
    <dbReference type="NCBI Taxonomy" id="641309"/>
    <lineage>
        <taxon>Eukaryota</taxon>
        <taxon>Sar</taxon>
        <taxon>Rhizaria</taxon>
        <taxon>Cercozoa</taxon>
        <taxon>Chlorarachniophyceae</taxon>
        <taxon>Lotharella</taxon>
    </lineage>
</organism>
<comment type="similarity">
    <text evidence="1">Belongs to the phosphatase 2A regulatory subunit.</text>
</comment>
<feature type="compositionally biased region" description="Basic and acidic residues" evidence="2">
    <location>
        <begin position="21"/>
        <end position="32"/>
    </location>
</feature>
<dbReference type="Gene3D" id="1.25.10.10">
    <property type="entry name" value="Leucine-rich Repeat Variant"/>
    <property type="match status" value="1"/>
</dbReference>
<name>A0A7S2TY08_9EUKA</name>
<dbReference type="InterPro" id="IPR002554">
    <property type="entry name" value="PP2A_B56"/>
</dbReference>
<evidence type="ECO:0000313" key="3">
    <source>
        <dbReference type="EMBL" id="CAD9771714.1"/>
    </source>
</evidence>
<feature type="region of interest" description="Disordered" evidence="2">
    <location>
        <begin position="1"/>
        <end position="71"/>
    </location>
</feature>
<proteinExistence type="inferred from homology"/>
<accession>A0A7S2TY08</accession>